<accession>A0ABU3SX57</accession>
<dbReference type="Proteomes" id="UP001247805">
    <property type="component" value="Unassembled WGS sequence"/>
</dbReference>
<gene>
    <name evidence="1" type="ORF">RS130_11685</name>
</gene>
<evidence type="ECO:0000313" key="1">
    <source>
        <dbReference type="EMBL" id="MDU0354507.1"/>
    </source>
</evidence>
<keyword evidence="2" id="KW-1185">Reference proteome</keyword>
<proteinExistence type="predicted"/>
<organism evidence="1 2">
    <name type="scientific">Paraglaciecola aquimarina</name>
    <dbReference type="NCBI Taxonomy" id="1235557"/>
    <lineage>
        <taxon>Bacteria</taxon>
        <taxon>Pseudomonadati</taxon>
        <taxon>Pseudomonadota</taxon>
        <taxon>Gammaproteobacteria</taxon>
        <taxon>Alteromonadales</taxon>
        <taxon>Alteromonadaceae</taxon>
        <taxon>Paraglaciecola</taxon>
    </lineage>
</organism>
<protein>
    <submittedName>
        <fullName evidence="1">Uncharacterized protein</fullName>
    </submittedName>
</protein>
<sequence length="144" mass="15968">MSISYEFDPCDISKARELQQLEVEGSYDKPDNEDVRSIVNGITGRKGRVHLHFGEPLTGEFENAKEVAEHLDVAILSGYKSFATGPVAAHLLDKSVDIDMDKAENKTAMEYLKSRLVGLSQQEQDKLLSMYATAYLNQQASVNG</sequence>
<name>A0ABU3SX57_9ALTE</name>
<reference evidence="1 2" key="1">
    <citation type="submission" date="2023-10" db="EMBL/GenBank/DDBJ databases">
        <title>Glaciecola aquimarina strain GGW-M5 nov., isolated from a coastal seawater.</title>
        <authorList>
            <person name="Bayburt H."/>
            <person name="Kim J.M."/>
            <person name="Choi B.J."/>
            <person name="Jeon C.O."/>
        </authorList>
    </citation>
    <scope>NUCLEOTIDE SEQUENCE [LARGE SCALE GENOMIC DNA]</scope>
    <source>
        <strain evidence="1 2">KCTC 32108</strain>
    </source>
</reference>
<comment type="caution">
    <text evidence="1">The sequence shown here is derived from an EMBL/GenBank/DDBJ whole genome shotgun (WGS) entry which is preliminary data.</text>
</comment>
<evidence type="ECO:0000313" key="2">
    <source>
        <dbReference type="Proteomes" id="UP001247805"/>
    </source>
</evidence>
<dbReference type="EMBL" id="JAWDIO010000002">
    <property type="protein sequence ID" value="MDU0354507.1"/>
    <property type="molecule type" value="Genomic_DNA"/>
</dbReference>